<dbReference type="Proteomes" id="UP000029556">
    <property type="component" value="Unassembled WGS sequence"/>
</dbReference>
<dbReference type="AlphaFoldDB" id="A0A095ZGI4"/>
<organism evidence="3 4">
    <name type="scientific">Hoylesella buccalis DNF00853</name>
    <dbReference type="NCBI Taxonomy" id="1401074"/>
    <lineage>
        <taxon>Bacteria</taxon>
        <taxon>Pseudomonadati</taxon>
        <taxon>Bacteroidota</taxon>
        <taxon>Bacteroidia</taxon>
        <taxon>Bacteroidales</taxon>
        <taxon>Prevotellaceae</taxon>
        <taxon>Hoylesella</taxon>
    </lineage>
</organism>
<dbReference type="Pfam" id="PF06713">
    <property type="entry name" value="bPH_4"/>
    <property type="match status" value="1"/>
</dbReference>
<dbReference type="EMBL" id="JRNN01000078">
    <property type="protein sequence ID" value="KGF33815.1"/>
    <property type="molecule type" value="Genomic_DNA"/>
</dbReference>
<feature type="transmembrane region" description="Helical" evidence="1">
    <location>
        <begin position="35"/>
        <end position="52"/>
    </location>
</feature>
<evidence type="ECO:0000313" key="3">
    <source>
        <dbReference type="EMBL" id="KGF33815.1"/>
    </source>
</evidence>
<accession>A0A095ZGI4</accession>
<name>A0A095ZGI4_9BACT</name>
<sequence>MAQRVFHQRLTLGFKCGLALFTMLVVYLFWIKQAIFGLLVVIIIVGMIERVLHTTYTFACVKPIDRDEEMEFLLIDKGRFSRSQSVPLRDVIQCRVMHTNFGLSHYLLIEYGAHHLVAVQPKDERAFVEELTKRQQAEDASSALQNT</sequence>
<keyword evidence="1" id="KW-1133">Transmembrane helix</keyword>
<keyword evidence="1" id="KW-0472">Membrane</keyword>
<dbReference type="OrthoDB" id="1081386at2"/>
<reference evidence="3 4" key="1">
    <citation type="submission" date="2014-07" db="EMBL/GenBank/DDBJ databases">
        <authorList>
            <person name="McCorrison J."/>
            <person name="Sanka R."/>
            <person name="Torralba M."/>
            <person name="Gillis M."/>
            <person name="Haft D.H."/>
            <person name="Methe B."/>
            <person name="Sutton G."/>
            <person name="Nelson K.E."/>
        </authorList>
    </citation>
    <scope>NUCLEOTIDE SEQUENCE [LARGE SCALE GENOMIC DNA]</scope>
    <source>
        <strain evidence="3 4">DNF00853</strain>
    </source>
</reference>
<evidence type="ECO:0000259" key="2">
    <source>
        <dbReference type="Pfam" id="PF06713"/>
    </source>
</evidence>
<keyword evidence="1" id="KW-0812">Transmembrane</keyword>
<dbReference type="InterPro" id="IPR009589">
    <property type="entry name" value="PH_YyaB-like"/>
</dbReference>
<feature type="domain" description="Uncharacterized protein YyaB-like PH" evidence="2">
    <location>
        <begin position="72"/>
        <end position="134"/>
    </location>
</feature>
<evidence type="ECO:0000256" key="1">
    <source>
        <dbReference type="SAM" id="Phobius"/>
    </source>
</evidence>
<protein>
    <recommendedName>
        <fullName evidence="2">Uncharacterized protein YyaB-like PH domain-containing protein</fullName>
    </recommendedName>
</protein>
<dbReference type="RefSeq" id="WP_036874153.1">
    <property type="nucleotide sequence ID" value="NZ_JRNN01000078.1"/>
</dbReference>
<dbReference type="GO" id="GO:0030153">
    <property type="term" value="P:bacteriocin immunity"/>
    <property type="evidence" value="ECO:0007669"/>
    <property type="project" value="InterPro"/>
</dbReference>
<gene>
    <name evidence="3" type="ORF">HMPREF2137_10360</name>
</gene>
<proteinExistence type="predicted"/>
<feature type="transmembrane region" description="Helical" evidence="1">
    <location>
        <begin position="12"/>
        <end position="29"/>
    </location>
</feature>
<evidence type="ECO:0000313" key="4">
    <source>
        <dbReference type="Proteomes" id="UP000029556"/>
    </source>
</evidence>
<comment type="caution">
    <text evidence="3">The sequence shown here is derived from an EMBL/GenBank/DDBJ whole genome shotgun (WGS) entry which is preliminary data.</text>
</comment>